<dbReference type="InterPro" id="IPR002575">
    <property type="entry name" value="Aminoglycoside_PTrfase"/>
</dbReference>
<dbReference type="Gene3D" id="3.90.1200.10">
    <property type="match status" value="1"/>
</dbReference>
<evidence type="ECO:0000259" key="1">
    <source>
        <dbReference type="Pfam" id="PF01636"/>
    </source>
</evidence>
<dbReference type="EMBL" id="CAXAMM010043347">
    <property type="protein sequence ID" value="CAK9109625.1"/>
    <property type="molecule type" value="Genomic_DNA"/>
</dbReference>
<feature type="domain" description="Aminoglycoside phosphotransferase" evidence="1">
    <location>
        <begin position="40"/>
        <end position="274"/>
    </location>
</feature>
<dbReference type="Proteomes" id="UP001642464">
    <property type="component" value="Unassembled WGS sequence"/>
</dbReference>
<comment type="caution">
    <text evidence="2">The sequence shown here is derived from an EMBL/GenBank/DDBJ whole genome shotgun (WGS) entry which is preliminary data.</text>
</comment>
<organism evidence="2 3">
    <name type="scientific">Durusdinium trenchii</name>
    <dbReference type="NCBI Taxonomy" id="1381693"/>
    <lineage>
        <taxon>Eukaryota</taxon>
        <taxon>Sar</taxon>
        <taxon>Alveolata</taxon>
        <taxon>Dinophyceae</taxon>
        <taxon>Suessiales</taxon>
        <taxon>Symbiodiniaceae</taxon>
        <taxon>Durusdinium</taxon>
    </lineage>
</organism>
<dbReference type="PANTHER" id="PTHR47829">
    <property type="entry name" value="HYDROLASE, PUTATIVE (AFU_ORTHOLOGUE AFUA_1G12880)-RELATED"/>
    <property type="match status" value="1"/>
</dbReference>
<protein>
    <submittedName>
        <fullName evidence="2">Acyl-CoA dehydrogenase family member 10 (ACAD-10)</fullName>
    </submittedName>
</protein>
<keyword evidence="3" id="KW-1185">Reference proteome</keyword>
<dbReference type="InterPro" id="IPR052898">
    <property type="entry name" value="ACAD10-like"/>
</dbReference>
<dbReference type="InterPro" id="IPR011009">
    <property type="entry name" value="Kinase-like_dom_sf"/>
</dbReference>
<dbReference type="PANTHER" id="PTHR47829:SF1">
    <property type="entry name" value="HAD FAMILY PHOSPHATASE"/>
    <property type="match status" value="1"/>
</dbReference>
<name>A0ABP0SBK5_9DINO</name>
<dbReference type="SUPFAM" id="SSF56112">
    <property type="entry name" value="Protein kinase-like (PK-like)"/>
    <property type="match status" value="1"/>
</dbReference>
<gene>
    <name evidence="2" type="ORF">SCF082_LOCUS50943</name>
</gene>
<dbReference type="CDD" id="cd05154">
    <property type="entry name" value="ACAD10_11_N-like"/>
    <property type="match status" value="1"/>
</dbReference>
<dbReference type="Gene3D" id="3.30.200.20">
    <property type="entry name" value="Phosphorylase Kinase, domain 1"/>
    <property type="match status" value="1"/>
</dbReference>
<dbReference type="InterPro" id="IPR041726">
    <property type="entry name" value="ACAD10_11_N"/>
</dbReference>
<evidence type="ECO:0000313" key="3">
    <source>
        <dbReference type="Proteomes" id="UP001642464"/>
    </source>
</evidence>
<dbReference type="Pfam" id="PF01636">
    <property type="entry name" value="APH"/>
    <property type="match status" value="1"/>
</dbReference>
<sequence length="387" mass="43097">MGSSTETDVTEVREQHVLDVDKLTTYLTGQQLSWFKGPLTVKQFGHGQSNPTYLFRCDDGKGRAFVLRKQPPGTIISKTAHRIDREYQMMDALGSTDVPVPEMYHLCMDESIIGKPFYIMEFCQGRIFKDTTLKELPKGDRAQCWRSLMETLAKVHNVNFKAVGLDGYGREGGYFERQVKSLSKVSAAQEAVDPAKVPKIPQFKELGERLARDRPEDHISICHGDFKMDNVIFHPTEPRVIAVIDWEMSTIGHYGADIGNCLAPLYAPTAEEDEEIGASGLAAIMNSISEADAANLGLPSRSDLLQHYCAARRPALDFSVELSNVWYYLAFYWWKTAVIFQGIAARSVKGQASSPIAEMVGQATPLVGRLATYAFSQSDALKQKSKL</sequence>
<evidence type="ECO:0000313" key="2">
    <source>
        <dbReference type="EMBL" id="CAK9109625.1"/>
    </source>
</evidence>
<proteinExistence type="predicted"/>
<accession>A0ABP0SBK5</accession>
<reference evidence="2 3" key="1">
    <citation type="submission" date="2024-02" db="EMBL/GenBank/DDBJ databases">
        <authorList>
            <person name="Chen Y."/>
            <person name="Shah S."/>
            <person name="Dougan E. K."/>
            <person name="Thang M."/>
            <person name="Chan C."/>
        </authorList>
    </citation>
    <scope>NUCLEOTIDE SEQUENCE [LARGE SCALE GENOMIC DNA]</scope>
</reference>